<feature type="region of interest" description="Disordered" evidence="1">
    <location>
        <begin position="306"/>
        <end position="329"/>
    </location>
</feature>
<keyword evidence="3" id="KW-1185">Reference proteome</keyword>
<dbReference type="InterPro" id="IPR012337">
    <property type="entry name" value="RNaseH-like_sf"/>
</dbReference>
<evidence type="ECO:0000313" key="3">
    <source>
        <dbReference type="Proteomes" id="UP000770661"/>
    </source>
</evidence>
<dbReference type="Gene3D" id="2.40.70.10">
    <property type="entry name" value="Acid Proteases"/>
    <property type="match status" value="1"/>
</dbReference>
<dbReference type="EMBL" id="JACEEZ010024913">
    <property type="protein sequence ID" value="KAG0706701.1"/>
    <property type="molecule type" value="Genomic_DNA"/>
</dbReference>
<dbReference type="InterPro" id="IPR021109">
    <property type="entry name" value="Peptidase_aspartic_dom_sf"/>
</dbReference>
<dbReference type="SUPFAM" id="SSF140996">
    <property type="entry name" value="Hermes dimerisation domain"/>
    <property type="match status" value="1"/>
</dbReference>
<name>A0A8J4XPW7_CHIOP</name>
<dbReference type="PANTHER" id="PTHR47501">
    <property type="entry name" value="TRANSPOSASE-RELATED"/>
    <property type="match status" value="1"/>
</dbReference>
<dbReference type="SUPFAM" id="SSF50630">
    <property type="entry name" value="Acid proteases"/>
    <property type="match status" value="1"/>
</dbReference>
<reference evidence="2" key="1">
    <citation type="submission" date="2020-07" db="EMBL/GenBank/DDBJ databases">
        <title>The High-quality genome of the commercially important snow crab, Chionoecetes opilio.</title>
        <authorList>
            <person name="Jeong J.-H."/>
            <person name="Ryu S."/>
        </authorList>
    </citation>
    <scope>NUCLEOTIDE SEQUENCE</scope>
    <source>
        <strain evidence="2">MADBK_172401_WGS</strain>
        <tissue evidence="2">Digestive gland</tissue>
    </source>
</reference>
<evidence type="ECO:0000313" key="2">
    <source>
        <dbReference type="EMBL" id="KAG0706701.1"/>
    </source>
</evidence>
<proteinExistence type="predicted"/>
<accession>A0A8J4XPW7</accession>
<organism evidence="2 3">
    <name type="scientific">Chionoecetes opilio</name>
    <name type="common">Atlantic snow crab</name>
    <name type="synonym">Cancer opilio</name>
    <dbReference type="NCBI Taxonomy" id="41210"/>
    <lineage>
        <taxon>Eukaryota</taxon>
        <taxon>Metazoa</taxon>
        <taxon>Ecdysozoa</taxon>
        <taxon>Arthropoda</taxon>
        <taxon>Crustacea</taxon>
        <taxon>Multicrustacea</taxon>
        <taxon>Malacostraca</taxon>
        <taxon>Eumalacostraca</taxon>
        <taxon>Eucarida</taxon>
        <taxon>Decapoda</taxon>
        <taxon>Pleocyemata</taxon>
        <taxon>Brachyura</taxon>
        <taxon>Eubrachyura</taxon>
        <taxon>Majoidea</taxon>
        <taxon>Majidae</taxon>
        <taxon>Chionoecetes</taxon>
    </lineage>
</organism>
<evidence type="ECO:0000256" key="1">
    <source>
        <dbReference type="SAM" id="MobiDB-lite"/>
    </source>
</evidence>
<dbReference type="PANTHER" id="PTHR47501:SF5">
    <property type="entry name" value="HAT C-TERMINAL DIMERISATION DOMAIN-CONTAINING PROTEIN"/>
    <property type="match status" value="1"/>
</dbReference>
<comment type="caution">
    <text evidence="2">The sequence shown here is derived from an EMBL/GenBank/DDBJ whole genome shotgun (WGS) entry which is preliminary data.</text>
</comment>
<sequence>MATSPSPAPTPRTCCRRETTLGWTEGPEPANAPRAPCSVTCHRTTATTVEVEGTVNGSPCRMTVDTGAERTLSRPDVVQAKHLPEAPQRLCGVTGHCTKLRGPVEARLGVGGTEEVLPVYVANMEDSCLLGLDYLTQSGACVDLGRRTLMVRGEEVPLLPGGAPAEVVGAERVRLAPRTETRVPCTLTRRMEGADGIVESMEHLRLADGVAVGRSLTVPASSQGDSAVSIDSELTEAEPQSPWPFLGKWVKYKKMVGDSYIFQCLSCLPKITEVKVNKGTKANLKSHFNRIHPDKAKQVDEACKANVGTGGRSRNLSGQSDGGSTSKKQRQMSIAETFGIMAQGSAVLQSTVDKTIVRFVVDNMLPLQMVDSQTFRDMVHTLNPNKEVPSRRTLGRRILKTYEEMKESLTSKLEQVKWVGTTADCWSANKKGYLGMTVHWLDPNTRDRQMAVLACERIMGSHTHDVLVHAMENIHSQFGFWDMTRTTTDNAANFQKAFVRFGSDLDDHQEEEARAPEPEAEPADAQLEELIADPPEAHGSLELERGSIIKLPRQHKCAAHTLNLVASADIEERHMPGAFKKAYRSGIAKAQALWNKQGMSTVFADSLYKAINRRLLFPPKQGGTASMTAWWSSTKC</sequence>
<dbReference type="AlphaFoldDB" id="A0A8J4XPW7"/>
<dbReference type="SUPFAM" id="SSF53098">
    <property type="entry name" value="Ribonuclease H-like"/>
    <property type="match status" value="1"/>
</dbReference>
<protein>
    <submittedName>
        <fullName evidence="2">DNA damage-inducible protein 1</fullName>
    </submittedName>
</protein>
<dbReference type="Proteomes" id="UP000770661">
    <property type="component" value="Unassembled WGS sequence"/>
</dbReference>
<dbReference type="Pfam" id="PF13650">
    <property type="entry name" value="Asp_protease_2"/>
    <property type="match status" value="1"/>
</dbReference>
<feature type="compositionally biased region" description="Polar residues" evidence="1">
    <location>
        <begin position="312"/>
        <end position="329"/>
    </location>
</feature>
<gene>
    <name evidence="2" type="primary">ddi-1</name>
    <name evidence="2" type="ORF">GWK47_024295</name>
</gene>
<feature type="region of interest" description="Disordered" evidence="1">
    <location>
        <begin position="219"/>
        <end position="239"/>
    </location>
</feature>
<dbReference type="OrthoDB" id="6347579at2759"/>